<gene>
    <name evidence="3" type="primary">wecB</name>
    <name evidence="3" type="ORF">J0X25_07315</name>
</gene>
<evidence type="ECO:0000259" key="2">
    <source>
        <dbReference type="Pfam" id="PF02350"/>
    </source>
</evidence>
<evidence type="ECO:0000313" key="3">
    <source>
        <dbReference type="EMBL" id="QSX00758.1"/>
    </source>
</evidence>
<proteinExistence type="predicted"/>
<dbReference type="AlphaFoldDB" id="A0A8A2VJF8"/>
<protein>
    <submittedName>
        <fullName evidence="3">UDP-N-acetylglucosamine 2-epimerase (Non-hydrolyzing)</fullName>
        <ecNumber evidence="3">5.1.3.14</ecNumber>
    </submittedName>
</protein>
<dbReference type="CDD" id="cd03786">
    <property type="entry name" value="GTB_UDP-GlcNAc_2-Epimerase"/>
    <property type="match status" value="1"/>
</dbReference>
<accession>A0A8A2VJF8</accession>
<keyword evidence="4" id="KW-1185">Reference proteome</keyword>
<dbReference type="SUPFAM" id="SSF53756">
    <property type="entry name" value="UDP-Glycosyltransferase/glycogen phosphorylase"/>
    <property type="match status" value="1"/>
</dbReference>
<sequence length="370" mass="40386">MRVCSIVGARPQFVKAAVVSDAIREVGEEVLVHTGQHYDEEMSAVFFEELGIPEPDFNLGVKSDTHGRQTAKMIAEIEPIVEETDPDVILLYGDTNSTLAGAIVGSKCDTVVAHVEAGLRSHNRDMPEEINRVLTDHASDLCFPPSESAVDALASEGITDGVYWTGDVMYDSVLAVRDRVANISTVLDDLGVEAGEFILATVHRQSNTDRRENLESILAGLEDAQKPIVFPAHPRTVEALEEYGLRERADDALEIVEPLGYLDFVRLLDTADRVVTDSGGVQKEAFFLETPCVTLREETEWTETVDAGWNELVGTDTERIRAALTDERTPETSPNPYGDGTASRRIAEILKERIDGDGASEAELESAAGD</sequence>
<reference evidence="3 4" key="1">
    <citation type="submission" date="2021-03" db="EMBL/GenBank/DDBJ databases">
        <title>Haloterrigena longa sp. nov. and Haloterrigena limicola sp. nov., extremely halophilic archaea isolated from a salt lake.</title>
        <authorList>
            <person name="Henglin C."/>
        </authorList>
    </citation>
    <scope>NUCLEOTIDE SEQUENCE [LARGE SCALE GENOMIC DNA]</scope>
    <source>
        <strain evidence="3 4">KZCA68</strain>
    </source>
</reference>
<dbReference type="GO" id="GO:0008761">
    <property type="term" value="F:UDP-N-acetylglucosamine 2-epimerase activity"/>
    <property type="evidence" value="ECO:0007669"/>
    <property type="project" value="UniProtKB-EC"/>
</dbReference>
<keyword evidence="3" id="KW-0413">Isomerase</keyword>
<dbReference type="PANTHER" id="PTHR43174">
    <property type="entry name" value="UDP-N-ACETYLGLUCOSAMINE 2-EPIMERASE"/>
    <property type="match status" value="1"/>
</dbReference>
<dbReference type="KEGG" id="hakz:J0X25_07315"/>
<name>A0A8A2VJF8_9EURY</name>
<evidence type="ECO:0000313" key="4">
    <source>
        <dbReference type="Proteomes" id="UP000663203"/>
    </source>
</evidence>
<dbReference type="Pfam" id="PF02350">
    <property type="entry name" value="Epimerase_2"/>
    <property type="match status" value="1"/>
</dbReference>
<dbReference type="GeneID" id="63187102"/>
<dbReference type="EC" id="5.1.3.14" evidence="3"/>
<feature type="domain" description="UDP-N-acetylglucosamine 2-epimerase" evidence="2">
    <location>
        <begin position="28"/>
        <end position="351"/>
    </location>
</feature>
<evidence type="ECO:0000256" key="1">
    <source>
        <dbReference type="SAM" id="MobiDB-lite"/>
    </source>
</evidence>
<dbReference type="InterPro" id="IPR003331">
    <property type="entry name" value="UDP_GlcNAc_Epimerase_2_dom"/>
</dbReference>
<dbReference type="RefSeq" id="WP_207290476.1">
    <property type="nucleotide sequence ID" value="NZ_CP071462.1"/>
</dbReference>
<dbReference type="PANTHER" id="PTHR43174:SF1">
    <property type="entry name" value="UDP-N-ACETYLGLUCOSAMINE 2-EPIMERASE"/>
    <property type="match status" value="1"/>
</dbReference>
<feature type="region of interest" description="Disordered" evidence="1">
    <location>
        <begin position="324"/>
        <end position="344"/>
    </location>
</feature>
<dbReference type="NCBIfam" id="TIGR00236">
    <property type="entry name" value="wecB"/>
    <property type="match status" value="1"/>
</dbReference>
<dbReference type="EMBL" id="CP071462">
    <property type="protein sequence ID" value="QSX00758.1"/>
    <property type="molecule type" value="Genomic_DNA"/>
</dbReference>
<dbReference type="InterPro" id="IPR029767">
    <property type="entry name" value="WecB-like"/>
</dbReference>
<organism evidence="3 4">
    <name type="scientific">Haloterrigena alkaliphila</name>
    <dbReference type="NCBI Taxonomy" id="2816475"/>
    <lineage>
        <taxon>Archaea</taxon>
        <taxon>Methanobacteriati</taxon>
        <taxon>Methanobacteriota</taxon>
        <taxon>Stenosarchaea group</taxon>
        <taxon>Halobacteria</taxon>
        <taxon>Halobacteriales</taxon>
        <taxon>Natrialbaceae</taxon>
        <taxon>Haloterrigena</taxon>
    </lineage>
</organism>
<dbReference type="Proteomes" id="UP000663203">
    <property type="component" value="Chromosome"/>
</dbReference>
<dbReference type="Gene3D" id="3.40.50.2000">
    <property type="entry name" value="Glycogen Phosphorylase B"/>
    <property type="match status" value="2"/>
</dbReference>